<protein>
    <submittedName>
        <fullName evidence="7">Lysine-type exporter protein (LYSE/YGGA)</fullName>
    </submittedName>
</protein>
<dbReference type="Pfam" id="PF01810">
    <property type="entry name" value="LysE"/>
    <property type="match status" value="1"/>
</dbReference>
<dbReference type="GO" id="GO:0015171">
    <property type="term" value="F:amino acid transmembrane transporter activity"/>
    <property type="evidence" value="ECO:0007669"/>
    <property type="project" value="TreeGrafter"/>
</dbReference>
<evidence type="ECO:0000256" key="4">
    <source>
        <dbReference type="ARBA" id="ARBA00022989"/>
    </source>
</evidence>
<name>L9U9L7_9GAMM</name>
<feature type="transmembrane region" description="Helical" evidence="6">
    <location>
        <begin position="167"/>
        <end position="189"/>
    </location>
</feature>
<dbReference type="EMBL" id="AOPO01000005">
    <property type="protein sequence ID" value="ELY21610.1"/>
    <property type="molecule type" value="Genomic_DNA"/>
</dbReference>
<sequence length="227" mass="24675">MALTSPPFYSRNLTITFKRIANMQWAAFILAALGFAYLPGPAMLYTAAQTLGRGRRAGWLAVMGVHMGCYVHVVAAALGLALLFAAIPPAYIAMKIIGGLYLLWMGLRLWQQGIRAHNDEVPLATTKRVLRDSFLVEVLNPKTALFFVAFLPQFVQPESAMPVAWQLLWLGIATNVLFSSADVVVVLLASPLREWLKKSHGSSQLIQRIGGGVLMGLGGNTLAQAAR</sequence>
<gene>
    <name evidence="7" type="ORF">HALTITAN_1615</name>
</gene>
<evidence type="ECO:0000313" key="7">
    <source>
        <dbReference type="EMBL" id="ELY21610.1"/>
    </source>
</evidence>
<accession>L9U9L7</accession>
<comment type="subcellular location">
    <subcellularLocation>
        <location evidence="1">Cell membrane</location>
        <topology evidence="1">Multi-pass membrane protein</topology>
    </subcellularLocation>
</comment>
<evidence type="ECO:0000256" key="1">
    <source>
        <dbReference type="ARBA" id="ARBA00004651"/>
    </source>
</evidence>
<dbReference type="PIRSF" id="PIRSF006324">
    <property type="entry name" value="LeuE"/>
    <property type="match status" value="1"/>
</dbReference>
<keyword evidence="3 6" id="KW-0812">Transmembrane</keyword>
<dbReference type="Proteomes" id="UP000011651">
    <property type="component" value="Unassembled WGS sequence"/>
</dbReference>
<feature type="transmembrane region" description="Helical" evidence="6">
    <location>
        <begin position="90"/>
        <end position="110"/>
    </location>
</feature>
<comment type="caution">
    <text evidence="7">The sequence shown here is derived from an EMBL/GenBank/DDBJ whole genome shotgun (WGS) entry which is preliminary data.</text>
</comment>
<dbReference type="AlphaFoldDB" id="L9U9L7"/>
<evidence type="ECO:0000313" key="8">
    <source>
        <dbReference type="Proteomes" id="UP000011651"/>
    </source>
</evidence>
<keyword evidence="4 6" id="KW-1133">Transmembrane helix</keyword>
<feature type="transmembrane region" description="Helical" evidence="6">
    <location>
        <begin position="59"/>
        <end position="84"/>
    </location>
</feature>
<dbReference type="PANTHER" id="PTHR30086:SF20">
    <property type="entry name" value="ARGININE EXPORTER PROTEIN ARGO-RELATED"/>
    <property type="match status" value="1"/>
</dbReference>
<keyword evidence="2" id="KW-1003">Cell membrane</keyword>
<reference evidence="7 8" key="1">
    <citation type="journal article" date="2013" name="Genome Announc.">
        <title>Draft Genome of the Marine Gammaproteobacterium Halomonas titanicae.</title>
        <authorList>
            <person name="Sanchez-Porro C."/>
            <person name="de la Haba R.R."/>
            <person name="Cruz-Hernandez N."/>
            <person name="Gonzalez J.M."/>
            <person name="Reyes-Guirao C."/>
            <person name="Navarro-Sampedro L."/>
            <person name="Carballo M."/>
            <person name="Ventosa A."/>
        </authorList>
    </citation>
    <scope>NUCLEOTIDE SEQUENCE [LARGE SCALE GENOMIC DNA]</scope>
    <source>
        <strain evidence="7 8">BH1</strain>
    </source>
</reference>
<keyword evidence="5 6" id="KW-0472">Membrane</keyword>
<evidence type="ECO:0000256" key="2">
    <source>
        <dbReference type="ARBA" id="ARBA00022475"/>
    </source>
</evidence>
<proteinExistence type="predicted"/>
<dbReference type="InterPro" id="IPR001123">
    <property type="entry name" value="LeuE-type"/>
</dbReference>
<evidence type="ECO:0000256" key="3">
    <source>
        <dbReference type="ARBA" id="ARBA00022692"/>
    </source>
</evidence>
<feature type="transmembrane region" description="Helical" evidence="6">
    <location>
        <begin position="20"/>
        <end position="38"/>
    </location>
</feature>
<evidence type="ECO:0000256" key="6">
    <source>
        <dbReference type="SAM" id="Phobius"/>
    </source>
</evidence>
<dbReference type="GO" id="GO:0005886">
    <property type="term" value="C:plasma membrane"/>
    <property type="evidence" value="ECO:0007669"/>
    <property type="project" value="UniProtKB-SubCell"/>
</dbReference>
<dbReference type="PATRIC" id="fig|1204738.3.peg.2424"/>
<feature type="transmembrane region" description="Helical" evidence="6">
    <location>
        <begin position="134"/>
        <end position="155"/>
    </location>
</feature>
<evidence type="ECO:0000256" key="5">
    <source>
        <dbReference type="ARBA" id="ARBA00023136"/>
    </source>
</evidence>
<organism evidence="7 8">
    <name type="scientific">Vreelandella titanicae BH1</name>
    <dbReference type="NCBI Taxonomy" id="1204738"/>
    <lineage>
        <taxon>Bacteria</taxon>
        <taxon>Pseudomonadati</taxon>
        <taxon>Pseudomonadota</taxon>
        <taxon>Gammaproteobacteria</taxon>
        <taxon>Oceanospirillales</taxon>
        <taxon>Halomonadaceae</taxon>
        <taxon>Vreelandella</taxon>
    </lineage>
</organism>
<dbReference type="PANTHER" id="PTHR30086">
    <property type="entry name" value="ARGININE EXPORTER PROTEIN ARGO"/>
    <property type="match status" value="1"/>
</dbReference>